<feature type="compositionally biased region" description="Low complexity" evidence="1">
    <location>
        <begin position="50"/>
        <end position="70"/>
    </location>
</feature>
<keyword evidence="2" id="KW-0472">Membrane</keyword>
<keyword evidence="2" id="KW-1133">Transmembrane helix</keyword>
<keyword evidence="5" id="KW-1185">Reference proteome</keyword>
<dbReference type="EMBL" id="FZOD01000065">
    <property type="protein sequence ID" value="SNT56812.1"/>
    <property type="molecule type" value="Genomic_DNA"/>
</dbReference>
<feature type="chain" id="PRO_5012624900" description="Gram-positive cocci surface proteins LPxTG domain-containing protein" evidence="3">
    <location>
        <begin position="27"/>
        <end position="116"/>
    </location>
</feature>
<keyword evidence="2" id="KW-0812">Transmembrane</keyword>
<accession>A0A239NQ73</accession>
<dbReference type="AlphaFoldDB" id="A0A239NQ73"/>
<proteinExistence type="predicted"/>
<evidence type="ECO:0000256" key="1">
    <source>
        <dbReference type="SAM" id="MobiDB-lite"/>
    </source>
</evidence>
<feature type="transmembrane region" description="Helical" evidence="2">
    <location>
        <begin position="89"/>
        <end position="108"/>
    </location>
</feature>
<keyword evidence="3" id="KW-0732">Signal</keyword>
<dbReference type="RefSeq" id="WP_089212380.1">
    <property type="nucleotide sequence ID" value="NZ_FZOD01000065.1"/>
</dbReference>
<evidence type="ECO:0008006" key="6">
    <source>
        <dbReference type="Google" id="ProtNLM"/>
    </source>
</evidence>
<evidence type="ECO:0000256" key="2">
    <source>
        <dbReference type="SAM" id="Phobius"/>
    </source>
</evidence>
<evidence type="ECO:0000313" key="4">
    <source>
        <dbReference type="EMBL" id="SNT56812.1"/>
    </source>
</evidence>
<gene>
    <name evidence="4" type="ORF">SAMN05216276_106518</name>
</gene>
<protein>
    <recommendedName>
        <fullName evidence="6">Gram-positive cocci surface proteins LPxTG domain-containing protein</fullName>
    </recommendedName>
</protein>
<feature type="signal peptide" evidence="3">
    <location>
        <begin position="1"/>
        <end position="26"/>
    </location>
</feature>
<dbReference type="Proteomes" id="UP000198282">
    <property type="component" value="Unassembled WGS sequence"/>
</dbReference>
<feature type="region of interest" description="Disordered" evidence="1">
    <location>
        <begin position="24"/>
        <end position="94"/>
    </location>
</feature>
<sequence>MRFIRTALTVTALGVAMLTMAGPAMADDTKPAATPRQVSATAKPSPVPAPARSSSPAPAPVPAEAGPAPAQDIPRGAPETGGGPGGSPLVPLGGALLATGAGMGVLVLRRRAGTRA</sequence>
<name>A0A239NQ73_9ACTN</name>
<evidence type="ECO:0000256" key="3">
    <source>
        <dbReference type="SAM" id="SignalP"/>
    </source>
</evidence>
<reference evidence="4 5" key="1">
    <citation type="submission" date="2017-06" db="EMBL/GenBank/DDBJ databases">
        <authorList>
            <person name="Kim H.J."/>
            <person name="Triplett B.A."/>
        </authorList>
    </citation>
    <scope>NUCLEOTIDE SEQUENCE [LARGE SCALE GENOMIC DNA]</scope>
    <source>
        <strain evidence="4 5">CGMCC 4.2132</strain>
    </source>
</reference>
<evidence type="ECO:0000313" key="5">
    <source>
        <dbReference type="Proteomes" id="UP000198282"/>
    </source>
</evidence>
<organism evidence="4 5">
    <name type="scientific">Streptosporangium subroseum</name>
    <dbReference type="NCBI Taxonomy" id="106412"/>
    <lineage>
        <taxon>Bacteria</taxon>
        <taxon>Bacillati</taxon>
        <taxon>Actinomycetota</taxon>
        <taxon>Actinomycetes</taxon>
        <taxon>Streptosporangiales</taxon>
        <taxon>Streptosporangiaceae</taxon>
        <taxon>Streptosporangium</taxon>
    </lineage>
</organism>